<dbReference type="AlphaFoldDB" id="A0A2T0GYN0"/>
<sequence>MNEKDTVLVFGATGNIGPHTVSRLLDKGVDTRVLVLENDPNLGRIPEGAEVFYGDLADPDSLDASLEGVTSVFLMWPFFTLGVETAPDVVKKIKNHTERIVFVSSIGVHIGLEPVDNNCHAYLEELIEKEGMEWTFLQTTGFCCNAVTAWADQIRSGDTLSFPYGAAARSPIHEEDLAEVAARALTEKGHAGQRYVVTGPEALSQIEQMQIISEALGRELTWVDVPHETVREAMVAGGWPEAYADGALEYFAMLVDEPEKVTGTVERVLGKPPRDFREWAFDNAHKFR</sequence>
<dbReference type="InterPro" id="IPR051604">
    <property type="entry name" value="Ergot_Alk_Oxidoreductase"/>
</dbReference>
<keyword evidence="3" id="KW-1185">Reference proteome</keyword>
<dbReference type="PANTHER" id="PTHR43162">
    <property type="match status" value="1"/>
</dbReference>
<reference evidence="2 3" key="1">
    <citation type="submission" date="2018-03" db="EMBL/GenBank/DDBJ databases">
        <title>Actinopolyspora mortivallis from Sahara, screening for active biomolecules.</title>
        <authorList>
            <person name="Selama O."/>
            <person name="Wellington E.M.H."/>
            <person name="Hacene H."/>
        </authorList>
    </citation>
    <scope>NUCLEOTIDE SEQUENCE [LARGE SCALE GENOMIC DNA]</scope>
    <source>
        <strain evidence="2 3">M5A</strain>
    </source>
</reference>
<evidence type="ECO:0000313" key="3">
    <source>
        <dbReference type="Proteomes" id="UP000239352"/>
    </source>
</evidence>
<dbReference type="Pfam" id="PF05368">
    <property type="entry name" value="NmrA"/>
    <property type="match status" value="1"/>
</dbReference>
<name>A0A2T0GYN0_ACTMO</name>
<evidence type="ECO:0000313" key="2">
    <source>
        <dbReference type="EMBL" id="PRW64216.1"/>
    </source>
</evidence>
<dbReference type="Proteomes" id="UP000239352">
    <property type="component" value="Unassembled WGS sequence"/>
</dbReference>
<accession>A0A2T0GYN0</accession>
<dbReference type="Gene3D" id="3.40.50.720">
    <property type="entry name" value="NAD(P)-binding Rossmann-like Domain"/>
    <property type="match status" value="1"/>
</dbReference>
<dbReference type="InterPro" id="IPR036291">
    <property type="entry name" value="NAD(P)-bd_dom_sf"/>
</dbReference>
<dbReference type="Gene3D" id="3.90.25.10">
    <property type="entry name" value="UDP-galactose 4-epimerase, domain 1"/>
    <property type="match status" value="1"/>
</dbReference>
<dbReference type="InterPro" id="IPR008030">
    <property type="entry name" value="NmrA-like"/>
</dbReference>
<protein>
    <submittedName>
        <fullName evidence="2">Nucleoside-diphosphate sugar epimerase</fullName>
    </submittedName>
</protein>
<dbReference type="InParanoid" id="A0A2T0GYN0"/>
<dbReference type="SUPFAM" id="SSF51735">
    <property type="entry name" value="NAD(P)-binding Rossmann-fold domains"/>
    <property type="match status" value="1"/>
</dbReference>
<dbReference type="RefSeq" id="WP_106112971.1">
    <property type="nucleotide sequence ID" value="NZ_PVSR01000005.1"/>
</dbReference>
<dbReference type="EMBL" id="PVSR01000005">
    <property type="protein sequence ID" value="PRW64216.1"/>
    <property type="molecule type" value="Genomic_DNA"/>
</dbReference>
<proteinExistence type="predicted"/>
<dbReference type="PANTHER" id="PTHR43162:SF1">
    <property type="entry name" value="PRESTALK A DIFFERENTIATION PROTEIN A"/>
    <property type="match status" value="1"/>
</dbReference>
<evidence type="ECO:0000259" key="1">
    <source>
        <dbReference type="Pfam" id="PF05368"/>
    </source>
</evidence>
<comment type="caution">
    <text evidence="2">The sequence shown here is derived from an EMBL/GenBank/DDBJ whole genome shotgun (WGS) entry which is preliminary data.</text>
</comment>
<gene>
    <name evidence="2" type="ORF">CEP50_06150</name>
</gene>
<feature type="domain" description="NmrA-like" evidence="1">
    <location>
        <begin position="3"/>
        <end position="257"/>
    </location>
</feature>
<organism evidence="2 3">
    <name type="scientific">Actinopolyspora mortivallis</name>
    <dbReference type="NCBI Taxonomy" id="33906"/>
    <lineage>
        <taxon>Bacteria</taxon>
        <taxon>Bacillati</taxon>
        <taxon>Actinomycetota</taxon>
        <taxon>Actinomycetes</taxon>
        <taxon>Actinopolysporales</taxon>
        <taxon>Actinopolysporaceae</taxon>
        <taxon>Actinopolyspora</taxon>
    </lineage>
</organism>